<sequence length="75" mass="8256">GGYFISSTICLANNGAIGAMKFLLPIGNFLGLLPLVRFFDEEELLKSITGAGFEIDHQWQPKKDSALFIIARKPD</sequence>
<accession>A0A3B0TBX3</accession>
<evidence type="ECO:0000313" key="1">
    <source>
        <dbReference type="EMBL" id="VAW13603.1"/>
    </source>
</evidence>
<gene>
    <name evidence="1" type="ORF">MNBD_ALPHA11-352</name>
</gene>
<dbReference type="EMBL" id="UOEQ01000016">
    <property type="protein sequence ID" value="VAW13603.1"/>
    <property type="molecule type" value="Genomic_DNA"/>
</dbReference>
<proteinExistence type="predicted"/>
<feature type="non-terminal residue" evidence="1">
    <location>
        <position position="1"/>
    </location>
</feature>
<evidence type="ECO:0008006" key="2">
    <source>
        <dbReference type="Google" id="ProtNLM"/>
    </source>
</evidence>
<protein>
    <recommendedName>
        <fullName evidence="2">SAM-dependent methyltransferase</fullName>
    </recommendedName>
</protein>
<reference evidence="1" key="1">
    <citation type="submission" date="2018-06" db="EMBL/GenBank/DDBJ databases">
        <authorList>
            <person name="Zhirakovskaya E."/>
        </authorList>
    </citation>
    <scope>NUCLEOTIDE SEQUENCE</scope>
</reference>
<name>A0A3B0TBX3_9ZZZZ</name>
<organism evidence="1">
    <name type="scientific">hydrothermal vent metagenome</name>
    <dbReference type="NCBI Taxonomy" id="652676"/>
    <lineage>
        <taxon>unclassified sequences</taxon>
        <taxon>metagenomes</taxon>
        <taxon>ecological metagenomes</taxon>
    </lineage>
</organism>
<dbReference type="AlphaFoldDB" id="A0A3B0TBX3"/>